<feature type="compositionally biased region" description="Polar residues" evidence="1">
    <location>
        <begin position="1"/>
        <end position="12"/>
    </location>
</feature>
<dbReference type="Pfam" id="PF24847">
    <property type="entry name" value="DUF7722"/>
    <property type="match status" value="1"/>
</dbReference>
<proteinExistence type="predicted"/>
<dbReference type="AlphaFoldDB" id="A0A7I8LH88"/>
<sequence>MESIQQRPQEGSGSMGRDGQKERCSAFQMPLHYPRYKEADYQAMPEWRIDCLLREYGLPVTGDLADKRKFAIGAFVWPSH</sequence>
<dbReference type="InterPro" id="IPR056139">
    <property type="entry name" value="DUF7722"/>
</dbReference>
<dbReference type="PANTHER" id="PTHR33513:SF4">
    <property type="entry name" value="GB|AAF04428.1"/>
    <property type="match status" value="1"/>
</dbReference>
<evidence type="ECO:0000256" key="1">
    <source>
        <dbReference type="SAM" id="MobiDB-lite"/>
    </source>
</evidence>
<reference evidence="4" key="1">
    <citation type="submission" date="2020-02" db="EMBL/GenBank/DDBJ databases">
        <authorList>
            <person name="Scholz U."/>
            <person name="Mascher M."/>
            <person name="Fiebig A."/>
        </authorList>
    </citation>
    <scope>NUCLEOTIDE SEQUENCE</scope>
</reference>
<name>A0A7I8LH88_SPIIN</name>
<evidence type="ECO:0000313" key="5">
    <source>
        <dbReference type="Proteomes" id="UP000663760"/>
    </source>
</evidence>
<keyword evidence="5" id="KW-1185">Reference proteome</keyword>
<evidence type="ECO:0000313" key="4">
    <source>
        <dbReference type="EMBL" id="CAA7408678.1"/>
    </source>
</evidence>
<evidence type="ECO:0000259" key="2">
    <source>
        <dbReference type="Pfam" id="PF24847"/>
    </source>
</evidence>
<feature type="domain" description="DUF7722" evidence="2">
    <location>
        <begin position="33"/>
        <end position="78"/>
    </location>
</feature>
<dbReference type="EMBL" id="LR746278">
    <property type="protein sequence ID" value="CAA7408678.1"/>
    <property type="molecule type" value="Genomic_DNA"/>
</dbReference>
<dbReference type="EMBL" id="LR743602">
    <property type="protein sequence ID" value="CAA2632363.1"/>
    <property type="molecule type" value="Genomic_DNA"/>
</dbReference>
<accession>A0A7I8LH88</accession>
<evidence type="ECO:0000313" key="3">
    <source>
        <dbReference type="EMBL" id="CAA2632363.1"/>
    </source>
</evidence>
<protein>
    <recommendedName>
        <fullName evidence="2">DUF7722 domain-containing protein</fullName>
    </recommendedName>
</protein>
<dbReference type="OrthoDB" id="1932905at2759"/>
<organism evidence="4 5">
    <name type="scientific">Spirodela intermedia</name>
    <name type="common">Intermediate duckweed</name>
    <dbReference type="NCBI Taxonomy" id="51605"/>
    <lineage>
        <taxon>Eukaryota</taxon>
        <taxon>Viridiplantae</taxon>
        <taxon>Streptophyta</taxon>
        <taxon>Embryophyta</taxon>
        <taxon>Tracheophyta</taxon>
        <taxon>Spermatophyta</taxon>
        <taxon>Magnoliopsida</taxon>
        <taxon>Liliopsida</taxon>
        <taxon>Araceae</taxon>
        <taxon>Lemnoideae</taxon>
        <taxon>Spirodela</taxon>
    </lineage>
</organism>
<dbReference type="PANTHER" id="PTHR33513">
    <property type="entry name" value="OS06G0523300 PROTEIN"/>
    <property type="match status" value="1"/>
</dbReference>
<gene>
    <name evidence="3" type="ORF">SI7747_15017985</name>
    <name evidence="4" type="ORF">SI8410_15019356</name>
</gene>
<dbReference type="Proteomes" id="UP000663760">
    <property type="component" value="Chromosome 15"/>
</dbReference>
<feature type="region of interest" description="Disordered" evidence="1">
    <location>
        <begin position="1"/>
        <end position="22"/>
    </location>
</feature>